<reference evidence="2 3" key="1">
    <citation type="submission" date="2019-10" db="EMBL/GenBank/DDBJ databases">
        <authorList>
            <person name="Wei B."/>
            <person name="Cong C."/>
        </authorList>
    </citation>
    <scope>NUCLEOTIDE SEQUENCE [LARGE SCALE GENOMIC DNA]</scope>
</reference>
<dbReference type="Proteomes" id="UP000350599">
    <property type="component" value="Segment"/>
</dbReference>
<dbReference type="KEGG" id="vg:62680696"/>
<dbReference type="EMBL" id="MN604053">
    <property type="protein sequence ID" value="QGF21905.1"/>
    <property type="molecule type" value="Genomic_DNA"/>
</dbReference>
<proteinExistence type="predicted"/>
<evidence type="ECO:0000313" key="2">
    <source>
        <dbReference type="EMBL" id="QGF21905.1"/>
    </source>
</evidence>
<organism evidence="2 3">
    <name type="scientific">Escherichia phage E21</name>
    <dbReference type="NCBI Taxonomy" id="2663325"/>
    <lineage>
        <taxon>Viruses</taxon>
        <taxon>Duplodnaviria</taxon>
        <taxon>Heunggongvirae</taxon>
        <taxon>Uroviricota</taxon>
        <taxon>Caudoviricetes</taxon>
        <taxon>Casjensviridae</taxon>
        <taxon>Lavrentievavirus</taxon>
        <taxon>Lavrentievavirus E21</taxon>
    </lineage>
</organism>
<accession>A0A5Q2FAI2</accession>
<feature type="transmembrane region" description="Helical" evidence="1">
    <location>
        <begin position="52"/>
        <end position="78"/>
    </location>
</feature>
<feature type="transmembrane region" description="Helical" evidence="1">
    <location>
        <begin position="12"/>
        <end position="32"/>
    </location>
</feature>
<protein>
    <recommendedName>
        <fullName evidence="4">DUF350 domain-containing protein</fullName>
    </recommendedName>
</protein>
<keyword evidence="1" id="KW-1133">Transmembrane helix</keyword>
<keyword evidence="3" id="KW-1185">Reference proteome</keyword>
<evidence type="ECO:0000256" key="1">
    <source>
        <dbReference type="SAM" id="Phobius"/>
    </source>
</evidence>
<evidence type="ECO:0008006" key="4">
    <source>
        <dbReference type="Google" id="ProtNLM"/>
    </source>
</evidence>
<keyword evidence="1" id="KW-0812">Transmembrane</keyword>
<dbReference type="RefSeq" id="YP_009998116.1">
    <property type="nucleotide sequence ID" value="NC_052983.1"/>
</dbReference>
<sequence length="79" mass="8619">MSILKMLLSGVYNVGAVCFFGLISIYILSFFFRALQNHGFDGLHRTTLVLESIGAIMMVVFMVCVAILVFAGGVALTIR</sequence>
<dbReference type="GeneID" id="62680696"/>
<evidence type="ECO:0000313" key="3">
    <source>
        <dbReference type="Proteomes" id="UP000350599"/>
    </source>
</evidence>
<keyword evidence="1" id="KW-0472">Membrane</keyword>
<name>A0A5Q2FAI2_9CAUD</name>